<dbReference type="Proteomes" id="UP000034661">
    <property type="component" value="Unassembled WGS sequence"/>
</dbReference>
<protein>
    <recommendedName>
        <fullName evidence="3">DUF304 domain-containing protein</fullName>
    </recommendedName>
</protein>
<comment type="caution">
    <text evidence="1">The sequence shown here is derived from an EMBL/GenBank/DDBJ whole genome shotgun (WGS) entry which is preliminary data.</text>
</comment>
<evidence type="ECO:0000313" key="2">
    <source>
        <dbReference type="Proteomes" id="UP000034661"/>
    </source>
</evidence>
<accession>A0A0G1UME2</accession>
<sequence length="144" mass="16491">MLLTIVMLVLPGILLATGIFAAVPGKFVLVGRLTWYLVTLMYAMERFLYWYYSVFIVTNERLVDIDFENLMYRTVTYANLNHIEEPAMMTGGFIRSMFQYGDVVVTTASEQPTIEALGVPWPQKVVDIISRLAEELEKRRAKGE</sequence>
<evidence type="ECO:0000313" key="1">
    <source>
        <dbReference type="EMBL" id="KKU95304.1"/>
    </source>
</evidence>
<organism evidence="1 2">
    <name type="scientific">Candidatus Gottesmanbacteria bacterium GW2011_GWA1_48_13</name>
    <dbReference type="NCBI Taxonomy" id="1618439"/>
    <lineage>
        <taxon>Bacteria</taxon>
        <taxon>Candidatus Gottesmaniibacteriota</taxon>
    </lineage>
</organism>
<gene>
    <name evidence="1" type="ORF">UY27_C0023G0012</name>
</gene>
<evidence type="ECO:0008006" key="3">
    <source>
        <dbReference type="Google" id="ProtNLM"/>
    </source>
</evidence>
<reference evidence="1 2" key="1">
    <citation type="journal article" date="2015" name="Nature">
        <title>rRNA introns, odd ribosomes, and small enigmatic genomes across a large radiation of phyla.</title>
        <authorList>
            <person name="Brown C.T."/>
            <person name="Hug L.A."/>
            <person name="Thomas B.C."/>
            <person name="Sharon I."/>
            <person name="Castelle C.J."/>
            <person name="Singh A."/>
            <person name="Wilkins M.J."/>
            <person name="Williams K.H."/>
            <person name="Banfield J.F."/>
        </authorList>
    </citation>
    <scope>NUCLEOTIDE SEQUENCE [LARGE SCALE GENOMIC DNA]</scope>
</reference>
<dbReference type="EMBL" id="LCPJ01000023">
    <property type="protein sequence ID" value="KKU95304.1"/>
    <property type="molecule type" value="Genomic_DNA"/>
</dbReference>
<dbReference type="AlphaFoldDB" id="A0A0G1UME2"/>
<proteinExistence type="predicted"/>
<name>A0A0G1UME2_9BACT</name>